<comment type="caution">
    <text evidence="1">The sequence shown here is derived from an EMBL/GenBank/DDBJ whole genome shotgun (WGS) entry which is preliminary data.</text>
</comment>
<evidence type="ECO:0000313" key="1">
    <source>
        <dbReference type="EMBL" id="PHH39351.1"/>
    </source>
</evidence>
<protein>
    <submittedName>
        <fullName evidence="1">Uncharacterized protein</fullName>
    </submittedName>
</protein>
<dbReference type="Proteomes" id="UP000222460">
    <property type="component" value="Unassembled WGS sequence"/>
</dbReference>
<evidence type="ECO:0000313" key="2">
    <source>
        <dbReference type="Proteomes" id="UP000222460"/>
    </source>
</evidence>
<accession>A0A2C5W615</accession>
<reference evidence="2" key="1">
    <citation type="submission" date="2017-10" db="EMBL/GenBank/DDBJ databases">
        <title>FDA dAtabase for Regulatory Grade micrObial Sequences (FDA-ARGOS): Supporting development and validation of Infectious Disease Dx tests.</title>
        <authorList>
            <person name="Goldberg B."/>
            <person name="Campos J."/>
            <person name="Tallon L."/>
            <person name="Sadzewicz L."/>
            <person name="Ott S."/>
            <person name="Zhao X."/>
            <person name="Nagaraj S."/>
            <person name="Vavikolanu K."/>
            <person name="Aluvathingal J."/>
            <person name="Nadendla S."/>
            <person name="Geyer C."/>
            <person name="Sichtig H."/>
        </authorList>
    </citation>
    <scope>NUCLEOTIDE SEQUENCE [LARGE SCALE GENOMIC DNA]</scope>
    <source>
        <strain evidence="2">FDAARGOS_376</strain>
    </source>
</reference>
<gene>
    <name evidence="1" type="ORF">CRX57_03930</name>
</gene>
<sequence>MFLDLDWQPSFGEIITWFAMDKNGLVAIMVNNCFGKLPKVLLQVSELEGNLDRLNEYMWEESSGVVSYPENKRGLAILDLYSICRFGGDKSRKEVESVIAQRSAFDKKLSECSIPSIKGFYVYHAVEGSVQGEDYPVGYSGKTEMGDYFRYLMPTVYASIDDFPEELRGVVVVSDVLDFTSDQIVRSCEVDSIFNRLYS</sequence>
<proteinExistence type="predicted"/>
<dbReference type="EMBL" id="PDKZ01000002">
    <property type="protein sequence ID" value="PHH39351.1"/>
    <property type="molecule type" value="Genomic_DNA"/>
</dbReference>
<organism evidence="1 2">
    <name type="scientific">Pseudomonas putida</name>
    <name type="common">Arthrobacter siderocapsulatus</name>
    <dbReference type="NCBI Taxonomy" id="303"/>
    <lineage>
        <taxon>Bacteria</taxon>
        <taxon>Pseudomonadati</taxon>
        <taxon>Pseudomonadota</taxon>
        <taxon>Gammaproteobacteria</taxon>
        <taxon>Pseudomonadales</taxon>
        <taxon>Pseudomonadaceae</taxon>
        <taxon>Pseudomonas</taxon>
    </lineage>
</organism>
<dbReference type="AlphaFoldDB" id="A0A2C5W615"/>
<dbReference type="RefSeq" id="WP_098964306.1">
    <property type="nucleotide sequence ID" value="NZ_PDKZ01000002.1"/>
</dbReference>
<name>A0A2C5W615_PSEPU</name>